<reference evidence="1 2" key="1">
    <citation type="submission" date="2014-04" db="EMBL/GenBank/DDBJ databases">
        <authorList>
            <consortium name="International Citrus Genome Consortium"/>
            <person name="Gmitter F."/>
            <person name="Chen C."/>
            <person name="Farmerie W."/>
            <person name="Harkins T."/>
            <person name="Desany B."/>
            <person name="Mohiuddin M."/>
            <person name="Kodira C."/>
            <person name="Borodovsky M."/>
            <person name="Lomsadze A."/>
            <person name="Burns P."/>
            <person name="Jenkins J."/>
            <person name="Prochnik S."/>
            <person name="Shu S."/>
            <person name="Chapman J."/>
            <person name="Pitluck S."/>
            <person name="Schmutz J."/>
            <person name="Rokhsar D."/>
        </authorList>
    </citation>
    <scope>NUCLEOTIDE SEQUENCE</scope>
</reference>
<organism evidence="1 2">
    <name type="scientific">Citrus sinensis</name>
    <name type="common">Sweet orange</name>
    <name type="synonym">Citrus aurantium var. sinensis</name>
    <dbReference type="NCBI Taxonomy" id="2711"/>
    <lineage>
        <taxon>Eukaryota</taxon>
        <taxon>Viridiplantae</taxon>
        <taxon>Streptophyta</taxon>
        <taxon>Embryophyta</taxon>
        <taxon>Tracheophyta</taxon>
        <taxon>Spermatophyta</taxon>
        <taxon>Magnoliopsida</taxon>
        <taxon>eudicotyledons</taxon>
        <taxon>Gunneridae</taxon>
        <taxon>Pentapetalae</taxon>
        <taxon>rosids</taxon>
        <taxon>malvids</taxon>
        <taxon>Sapindales</taxon>
        <taxon>Rutaceae</taxon>
        <taxon>Aurantioideae</taxon>
        <taxon>Citrus</taxon>
    </lineage>
</organism>
<evidence type="ECO:0000313" key="2">
    <source>
        <dbReference type="Proteomes" id="UP000027120"/>
    </source>
</evidence>
<dbReference type="AlphaFoldDB" id="A0A067D4Z7"/>
<proteinExistence type="predicted"/>
<dbReference type="EMBL" id="KK788870">
    <property type="protein sequence ID" value="KDO38059.1"/>
    <property type="molecule type" value="Genomic_DNA"/>
</dbReference>
<accession>A0A067D4Z7</accession>
<evidence type="ECO:0000313" key="1">
    <source>
        <dbReference type="EMBL" id="KDO38059.1"/>
    </source>
</evidence>
<sequence>MRFLSYRTQTLSRHGLPTSTQLEPFWFSTVPQFLWEGSGLDDWHAPIEPVCSSLCMVHMPCSYQTASRLLHCHHNLLRHSNDKNVRNTGKL</sequence>
<gene>
    <name evidence="1" type="ORF">CISIN_1g038438mg</name>
</gene>
<name>A0A067D4Z7_CITSI</name>
<keyword evidence="2" id="KW-1185">Reference proteome</keyword>
<protein>
    <submittedName>
        <fullName evidence="1">Uncharacterized protein</fullName>
    </submittedName>
</protein>
<dbReference type="Proteomes" id="UP000027120">
    <property type="component" value="Unassembled WGS sequence"/>
</dbReference>